<dbReference type="SUPFAM" id="SSF52096">
    <property type="entry name" value="ClpP/crotonase"/>
    <property type="match status" value="1"/>
</dbReference>
<dbReference type="PROSITE" id="PS50989">
    <property type="entry name" value="COA_CT_CTER"/>
    <property type="match status" value="1"/>
</dbReference>
<dbReference type="NCBIfam" id="NF041504">
    <property type="entry name" value="AccA_sub"/>
    <property type="match status" value="1"/>
</dbReference>
<keyword evidence="11" id="KW-0175">Coiled coil</keyword>
<sequence>MAAIPPLEFEKPIVELEKKIQELMEIAGENDELKDEVGTLEKRVDKMRESVFSNLSRWQMTQVARHINRPFTLDYLNLIFTDFVELHGDRLFGDDHAIVGGPARLDGEPVMVIGHQKGRDTKEKVYRNFGMPNPEGYRKALRLMEMAERFRMPIITFVDTPGAYPGIGAEERGQAEAIARNLREMAALTVPIIVVIAGEGGSGGALAIAVGDRVLMLQYSIYAVISPEGCAAILWSDGTKGEQAAEALKLTAKDLRELEVIDEIVAEPLGGAHRDHEAMAKALHEALARHLKELKGITPEQLVEERYQKFRKMSRFAE</sequence>
<evidence type="ECO:0000256" key="8">
    <source>
        <dbReference type="ARBA" id="ARBA00023160"/>
    </source>
</evidence>
<evidence type="ECO:0000256" key="11">
    <source>
        <dbReference type="SAM" id="Coils"/>
    </source>
</evidence>
<comment type="pathway">
    <text evidence="1 10">Lipid metabolism; malonyl-CoA biosynthesis; malonyl-CoA from acetyl-CoA: step 1/1.</text>
</comment>
<dbReference type="InterPro" id="IPR011763">
    <property type="entry name" value="COA_CT_C"/>
</dbReference>
<dbReference type="AlphaFoldDB" id="A0A0B5BGY6"/>
<dbReference type="InterPro" id="IPR001095">
    <property type="entry name" value="Acetyl_CoA_COase_a_su"/>
</dbReference>
<evidence type="ECO:0000256" key="5">
    <source>
        <dbReference type="ARBA" id="ARBA00022832"/>
    </source>
</evidence>
<dbReference type="STRING" id="345632.GPICK_10775"/>
<keyword evidence="7 10" id="KW-0443">Lipid metabolism</keyword>
<name>A0A0B5BGY6_9BACT</name>
<dbReference type="GO" id="GO:0009317">
    <property type="term" value="C:acetyl-CoA carboxylase complex"/>
    <property type="evidence" value="ECO:0007669"/>
    <property type="project" value="InterPro"/>
</dbReference>
<keyword evidence="3 10" id="KW-0808">Transferase</keyword>
<dbReference type="NCBIfam" id="TIGR00513">
    <property type="entry name" value="accA"/>
    <property type="match status" value="1"/>
</dbReference>
<dbReference type="Pfam" id="PF03255">
    <property type="entry name" value="ACCA"/>
    <property type="match status" value="1"/>
</dbReference>
<dbReference type="Proteomes" id="UP000057609">
    <property type="component" value="Chromosome"/>
</dbReference>
<dbReference type="Gene3D" id="3.90.226.10">
    <property type="entry name" value="2-enoyl-CoA Hydratase, Chain A, domain 1"/>
    <property type="match status" value="1"/>
</dbReference>
<dbReference type="EMBL" id="CP009788">
    <property type="protein sequence ID" value="AJE03770.1"/>
    <property type="molecule type" value="Genomic_DNA"/>
</dbReference>
<dbReference type="PRINTS" id="PR01069">
    <property type="entry name" value="ACCCTRFRASEA"/>
</dbReference>
<keyword evidence="14" id="KW-1185">Reference proteome</keyword>
<comment type="subcellular location">
    <subcellularLocation>
        <location evidence="10">Cytoplasm</location>
    </subcellularLocation>
</comment>
<dbReference type="KEGG" id="gpi:GPICK_10775"/>
<evidence type="ECO:0000256" key="10">
    <source>
        <dbReference type="HAMAP-Rule" id="MF_00823"/>
    </source>
</evidence>
<evidence type="ECO:0000256" key="9">
    <source>
        <dbReference type="ARBA" id="ARBA00049152"/>
    </source>
</evidence>
<evidence type="ECO:0000256" key="2">
    <source>
        <dbReference type="ARBA" id="ARBA00022516"/>
    </source>
</evidence>
<comment type="catalytic activity">
    <reaction evidence="9 10">
        <text>N(6)-carboxybiotinyl-L-lysyl-[protein] + acetyl-CoA = N(6)-biotinyl-L-lysyl-[protein] + malonyl-CoA</text>
        <dbReference type="Rhea" id="RHEA:54728"/>
        <dbReference type="Rhea" id="RHEA-COMP:10505"/>
        <dbReference type="Rhea" id="RHEA-COMP:10506"/>
        <dbReference type="ChEBI" id="CHEBI:57288"/>
        <dbReference type="ChEBI" id="CHEBI:57384"/>
        <dbReference type="ChEBI" id="CHEBI:83144"/>
        <dbReference type="ChEBI" id="CHEBI:83145"/>
        <dbReference type="EC" id="2.1.3.15"/>
    </reaction>
</comment>
<gene>
    <name evidence="10" type="primary">accA</name>
    <name evidence="13" type="ORF">GPICK_10775</name>
</gene>
<evidence type="ECO:0000313" key="14">
    <source>
        <dbReference type="Proteomes" id="UP000057609"/>
    </source>
</evidence>
<dbReference type="GO" id="GO:2001295">
    <property type="term" value="P:malonyl-CoA biosynthetic process"/>
    <property type="evidence" value="ECO:0007669"/>
    <property type="project" value="UniProtKB-UniRule"/>
</dbReference>
<comment type="function">
    <text evidence="10">Component of the acetyl coenzyme A carboxylase (ACC) complex. First, biotin carboxylase catalyzes the carboxylation of biotin on its carrier protein (BCCP) and then the CO(2) group is transferred by the carboxyltransferase to acetyl-CoA to form malonyl-CoA.</text>
</comment>
<accession>A0A0B5BGY6</accession>
<keyword evidence="8 10" id="KW-0275">Fatty acid biosynthesis</keyword>
<dbReference type="PANTHER" id="PTHR42853">
    <property type="entry name" value="ACETYL-COENZYME A CARBOXYLASE CARBOXYL TRANSFERASE SUBUNIT ALPHA"/>
    <property type="match status" value="1"/>
</dbReference>
<dbReference type="NCBIfam" id="NF004344">
    <property type="entry name" value="PRK05724.1"/>
    <property type="match status" value="1"/>
</dbReference>
<dbReference type="HOGENOM" id="CLU_015486_0_2_7"/>
<comment type="similarity">
    <text evidence="10">Belongs to the AccA family.</text>
</comment>
<dbReference type="RefSeq" id="WP_039743076.1">
    <property type="nucleotide sequence ID" value="NZ_CP009788.1"/>
</dbReference>
<evidence type="ECO:0000259" key="12">
    <source>
        <dbReference type="PROSITE" id="PS50989"/>
    </source>
</evidence>
<keyword evidence="2 10" id="KW-0444">Lipid biosynthesis</keyword>
<reference evidence="13 14" key="1">
    <citation type="journal article" date="2015" name="Genome Announc.">
        <title>Complete Genome of Geobacter pickeringii G13T, a Metal-Reducing Isolate from Sedimentary Kaolin Deposits.</title>
        <authorList>
            <person name="Badalamenti J.P."/>
            <person name="Bond D.R."/>
        </authorList>
    </citation>
    <scope>NUCLEOTIDE SEQUENCE [LARGE SCALE GENOMIC DNA]</scope>
    <source>
        <strain evidence="13 14">G13</strain>
    </source>
</reference>
<dbReference type="GO" id="GO:0006633">
    <property type="term" value="P:fatty acid biosynthetic process"/>
    <property type="evidence" value="ECO:0007669"/>
    <property type="project" value="UniProtKB-KW"/>
</dbReference>
<feature type="coiled-coil region" evidence="11">
    <location>
        <begin position="16"/>
        <end position="50"/>
    </location>
</feature>
<evidence type="ECO:0000256" key="6">
    <source>
        <dbReference type="ARBA" id="ARBA00022840"/>
    </source>
</evidence>
<evidence type="ECO:0000256" key="1">
    <source>
        <dbReference type="ARBA" id="ARBA00004956"/>
    </source>
</evidence>
<dbReference type="GO" id="GO:0005524">
    <property type="term" value="F:ATP binding"/>
    <property type="evidence" value="ECO:0007669"/>
    <property type="project" value="UniProtKB-KW"/>
</dbReference>
<keyword evidence="4 10" id="KW-0547">Nucleotide-binding</keyword>
<dbReference type="HAMAP" id="MF_00823">
    <property type="entry name" value="AcetylCoA_CT_alpha"/>
    <property type="match status" value="1"/>
</dbReference>
<comment type="subunit">
    <text evidence="10">Acetyl-CoA carboxylase is a heterohexamer composed of biotin carboxyl carrier protein (AccB), biotin carboxylase (AccC) and two subunits each of ACCase subunit alpha (AccA) and ACCase subunit beta (AccD).</text>
</comment>
<dbReference type="InterPro" id="IPR029045">
    <property type="entry name" value="ClpP/crotonase-like_dom_sf"/>
</dbReference>
<keyword evidence="6 10" id="KW-0067">ATP-binding</keyword>
<keyword evidence="5 10" id="KW-0276">Fatty acid metabolism</keyword>
<proteinExistence type="inferred from homology"/>
<dbReference type="UniPathway" id="UPA00655">
    <property type="reaction ID" value="UER00711"/>
</dbReference>
<evidence type="ECO:0000256" key="4">
    <source>
        <dbReference type="ARBA" id="ARBA00022741"/>
    </source>
</evidence>
<dbReference type="GO" id="GO:0016743">
    <property type="term" value="F:carboxyl- or carbamoyltransferase activity"/>
    <property type="evidence" value="ECO:0007669"/>
    <property type="project" value="UniProtKB-UniRule"/>
</dbReference>
<organism evidence="13 14">
    <name type="scientific">Geobacter pickeringii</name>
    <dbReference type="NCBI Taxonomy" id="345632"/>
    <lineage>
        <taxon>Bacteria</taxon>
        <taxon>Pseudomonadati</taxon>
        <taxon>Thermodesulfobacteriota</taxon>
        <taxon>Desulfuromonadia</taxon>
        <taxon>Geobacterales</taxon>
        <taxon>Geobacteraceae</taxon>
        <taxon>Geobacter</taxon>
    </lineage>
</organism>
<dbReference type="EC" id="2.1.3.15" evidence="10"/>
<evidence type="ECO:0000313" key="13">
    <source>
        <dbReference type="EMBL" id="AJE03770.1"/>
    </source>
</evidence>
<dbReference type="OrthoDB" id="9808023at2"/>
<dbReference type="PANTHER" id="PTHR42853:SF3">
    <property type="entry name" value="ACETYL-COENZYME A CARBOXYLASE CARBOXYL TRANSFERASE SUBUNIT ALPHA, CHLOROPLASTIC"/>
    <property type="match status" value="1"/>
</dbReference>
<protein>
    <recommendedName>
        <fullName evidence="10">Acetyl-coenzyme A carboxylase carboxyl transferase subunit alpha</fullName>
        <shortName evidence="10">ACCase subunit alpha</shortName>
        <shortName evidence="10">Acetyl-CoA carboxylase carboxyltransferase subunit alpha</shortName>
        <ecNumber evidence="10">2.1.3.15</ecNumber>
    </recommendedName>
</protein>
<evidence type="ECO:0000256" key="7">
    <source>
        <dbReference type="ARBA" id="ARBA00023098"/>
    </source>
</evidence>
<dbReference type="GO" id="GO:0003989">
    <property type="term" value="F:acetyl-CoA carboxylase activity"/>
    <property type="evidence" value="ECO:0007669"/>
    <property type="project" value="InterPro"/>
</dbReference>
<feature type="domain" description="CoA carboxyltransferase C-terminal" evidence="12">
    <location>
        <begin position="39"/>
        <end position="293"/>
    </location>
</feature>
<keyword evidence="10" id="KW-0963">Cytoplasm</keyword>
<evidence type="ECO:0000256" key="3">
    <source>
        <dbReference type="ARBA" id="ARBA00022679"/>
    </source>
</evidence>